<evidence type="ECO:0000259" key="12">
    <source>
        <dbReference type="Pfam" id="PF26002"/>
    </source>
</evidence>
<feature type="domain" description="AprE-like long alpha-helical hairpin" evidence="11">
    <location>
        <begin position="108"/>
        <end position="297"/>
    </location>
</feature>
<evidence type="ECO:0000256" key="4">
    <source>
        <dbReference type="ARBA" id="ARBA00022475"/>
    </source>
</evidence>
<keyword evidence="3 9" id="KW-0813">Transport</keyword>
<evidence type="ECO:0000256" key="1">
    <source>
        <dbReference type="ARBA" id="ARBA00004377"/>
    </source>
</evidence>
<dbReference type="InterPro" id="IPR058781">
    <property type="entry name" value="HH_AprE-like"/>
</dbReference>
<keyword evidence="10" id="KW-0175">Coiled coil</keyword>
<sequence length="452" mass="48869">MSTQLPALRPPPPPLPAEVAPAKALRRVLRGPARAGLLLILVFLGGFLAWGLLVPIPGGAIASGVISPDGHRRTVQHLEGGIIGELRVRDGDTVAAGQPLVVLESLQARAVLNALRHRYRTLRASEARLMAEQADASRLVFPPELQSGGDPELATILAGQQALFAARRLAHASRRQVLAQRIEQSQEQIRGLEAQVTSAASQLALIADELKGKNQLLRQGLVPRPEVLRLQRAEAEIDGRRGEHLAAIATARQAIGEARMQILSQDADRLDGVADQLEKLRPELADISERLQASQDVLKRTVVTAPVSGTVVGLRFTTLGGVIRGGEAILDLVPAEESLLIDARILPLDIDVVQAGLPVQVRLTAYSSRGLPRIDGVVRTVSADRLTDQATGQDYFLARVEVGKEALRVVADQVTLVPGMPAEVLVVRRSRTMVEYLLEPFMSAFRRSFREV</sequence>
<evidence type="ECO:0000256" key="2">
    <source>
        <dbReference type="ARBA" id="ARBA00009477"/>
    </source>
</evidence>
<feature type="domain" description="AprE-like beta-barrel" evidence="12">
    <location>
        <begin position="339"/>
        <end position="427"/>
    </location>
</feature>
<keyword evidence="7 9" id="KW-1133">Transmembrane helix</keyword>
<evidence type="ECO:0000256" key="3">
    <source>
        <dbReference type="ARBA" id="ARBA00022448"/>
    </source>
</evidence>
<evidence type="ECO:0000313" key="14">
    <source>
        <dbReference type="Proteomes" id="UP001595593"/>
    </source>
</evidence>
<dbReference type="InterPro" id="IPR010129">
    <property type="entry name" value="T1SS_HlyD"/>
</dbReference>
<comment type="caution">
    <text evidence="13">The sequence shown here is derived from an EMBL/GenBank/DDBJ whole genome shotgun (WGS) entry which is preliminary data.</text>
</comment>
<dbReference type="Proteomes" id="UP001595593">
    <property type="component" value="Unassembled WGS sequence"/>
</dbReference>
<evidence type="ECO:0000256" key="8">
    <source>
        <dbReference type="ARBA" id="ARBA00023136"/>
    </source>
</evidence>
<keyword evidence="5 9" id="KW-0997">Cell inner membrane</keyword>
<comment type="similarity">
    <text evidence="2 9">Belongs to the membrane fusion protein (MFP) (TC 8.A.1) family.</text>
</comment>
<evidence type="ECO:0000256" key="6">
    <source>
        <dbReference type="ARBA" id="ARBA00022692"/>
    </source>
</evidence>
<evidence type="ECO:0000256" key="10">
    <source>
        <dbReference type="SAM" id="Coils"/>
    </source>
</evidence>
<dbReference type="NCBIfam" id="TIGR01843">
    <property type="entry name" value="type_I_hlyD"/>
    <property type="match status" value="1"/>
</dbReference>
<dbReference type="PANTHER" id="PTHR30386:SF17">
    <property type="entry name" value="ALKALINE PROTEASE SECRETION PROTEIN APRE"/>
    <property type="match status" value="1"/>
</dbReference>
<evidence type="ECO:0000256" key="9">
    <source>
        <dbReference type="RuleBase" id="RU365093"/>
    </source>
</evidence>
<keyword evidence="8 9" id="KW-0472">Membrane</keyword>
<evidence type="ECO:0000259" key="11">
    <source>
        <dbReference type="Pfam" id="PF25994"/>
    </source>
</evidence>
<keyword evidence="6 9" id="KW-0812">Transmembrane</keyword>
<keyword evidence="4 9" id="KW-1003">Cell membrane</keyword>
<evidence type="ECO:0000256" key="7">
    <source>
        <dbReference type="ARBA" id="ARBA00022989"/>
    </source>
</evidence>
<organism evidence="13 14">
    <name type="scientific">Teichococcus globiformis</name>
    <dbReference type="NCBI Taxonomy" id="2307229"/>
    <lineage>
        <taxon>Bacteria</taxon>
        <taxon>Pseudomonadati</taxon>
        <taxon>Pseudomonadota</taxon>
        <taxon>Alphaproteobacteria</taxon>
        <taxon>Acetobacterales</taxon>
        <taxon>Roseomonadaceae</taxon>
        <taxon>Roseomonas</taxon>
    </lineage>
</organism>
<evidence type="ECO:0000313" key="13">
    <source>
        <dbReference type="EMBL" id="MFC3126688.1"/>
    </source>
</evidence>
<gene>
    <name evidence="13" type="ORF">ACFOD4_16615</name>
</gene>
<keyword evidence="14" id="KW-1185">Reference proteome</keyword>
<dbReference type="PANTHER" id="PTHR30386">
    <property type="entry name" value="MEMBRANE FUSION SUBUNIT OF EMRAB-TOLC MULTIDRUG EFFLUX PUMP"/>
    <property type="match status" value="1"/>
</dbReference>
<dbReference type="Gene3D" id="2.40.50.100">
    <property type="match status" value="1"/>
</dbReference>
<accession>A0ABV7G4B3</accession>
<protein>
    <recommendedName>
        <fullName evidence="9">Membrane fusion protein (MFP) family protein</fullName>
    </recommendedName>
</protein>
<dbReference type="InterPro" id="IPR050739">
    <property type="entry name" value="MFP"/>
</dbReference>
<dbReference type="Gene3D" id="2.40.30.170">
    <property type="match status" value="1"/>
</dbReference>
<dbReference type="PRINTS" id="PR01490">
    <property type="entry name" value="RTXTOXIND"/>
</dbReference>
<dbReference type="InterPro" id="IPR058982">
    <property type="entry name" value="Beta-barrel_AprE"/>
</dbReference>
<name>A0ABV7G4B3_9PROT</name>
<feature type="coiled-coil region" evidence="10">
    <location>
        <begin position="175"/>
        <end position="202"/>
    </location>
</feature>
<comment type="subcellular location">
    <subcellularLocation>
        <location evidence="1 9">Cell inner membrane</location>
        <topology evidence="1 9">Single-pass membrane protein</topology>
    </subcellularLocation>
</comment>
<evidence type="ECO:0000256" key="5">
    <source>
        <dbReference type="ARBA" id="ARBA00022519"/>
    </source>
</evidence>
<feature type="transmembrane region" description="Helical" evidence="9">
    <location>
        <begin position="35"/>
        <end position="53"/>
    </location>
</feature>
<dbReference type="EMBL" id="JBHRTN010000018">
    <property type="protein sequence ID" value="MFC3126688.1"/>
    <property type="molecule type" value="Genomic_DNA"/>
</dbReference>
<reference evidence="14" key="1">
    <citation type="journal article" date="2019" name="Int. J. Syst. Evol. Microbiol.">
        <title>The Global Catalogue of Microorganisms (GCM) 10K type strain sequencing project: providing services to taxonomists for standard genome sequencing and annotation.</title>
        <authorList>
            <consortium name="The Broad Institute Genomics Platform"/>
            <consortium name="The Broad Institute Genome Sequencing Center for Infectious Disease"/>
            <person name="Wu L."/>
            <person name="Ma J."/>
        </authorList>
    </citation>
    <scope>NUCLEOTIDE SEQUENCE [LARGE SCALE GENOMIC DNA]</scope>
    <source>
        <strain evidence="14">KCTC 52094</strain>
    </source>
</reference>
<proteinExistence type="inferred from homology"/>
<dbReference type="Pfam" id="PF26002">
    <property type="entry name" value="Beta-barrel_AprE"/>
    <property type="match status" value="1"/>
</dbReference>
<dbReference type="Pfam" id="PF25994">
    <property type="entry name" value="HH_AprE"/>
    <property type="match status" value="1"/>
</dbReference>
<dbReference type="RefSeq" id="WP_379598188.1">
    <property type="nucleotide sequence ID" value="NZ_JBHRTN010000018.1"/>
</dbReference>